<evidence type="ECO:0000256" key="2">
    <source>
        <dbReference type="ARBA" id="ARBA00008987"/>
    </source>
</evidence>
<evidence type="ECO:0000256" key="4">
    <source>
        <dbReference type="ARBA" id="ARBA00022982"/>
    </source>
</evidence>
<evidence type="ECO:0000256" key="6">
    <source>
        <dbReference type="ARBA" id="ARBA00023284"/>
    </source>
</evidence>
<comment type="function">
    <text evidence="1">Participates in various redox reactions through the reversible oxidation of its active center dithiol to a disulfide and catalyzes dithiol-disulfide exchange reactions.</text>
</comment>
<feature type="domain" description="Thioredoxin" evidence="8">
    <location>
        <begin position="48"/>
        <end position="160"/>
    </location>
</feature>
<dbReference type="InterPro" id="IPR036249">
    <property type="entry name" value="Thioredoxin-like_sf"/>
</dbReference>
<dbReference type="AlphaFoldDB" id="A0A7D6HRP4"/>
<evidence type="ECO:0000259" key="8">
    <source>
        <dbReference type="PROSITE" id="PS51352"/>
    </source>
</evidence>
<dbReference type="Proteomes" id="UP000510682">
    <property type="component" value="Chromosome"/>
</dbReference>
<keyword evidence="4" id="KW-0249">Electron transport</keyword>
<reference evidence="9" key="1">
    <citation type="submission" date="2020-07" db="EMBL/GenBank/DDBJ databases">
        <title>Description of Mycobacterium gordonae subsp. intergordonae subsp.nov. and Mycobacterium gordonae subsp. gordonae subsp. nov.</title>
        <authorList>
            <person name="Huang H."/>
        </authorList>
    </citation>
    <scope>NUCLEOTIDE SEQUENCE [LARGE SCALE GENOMIC DNA]</scope>
    <source>
        <strain evidence="9">24T</strain>
    </source>
</reference>
<comment type="similarity">
    <text evidence="2">Belongs to the thioredoxin family.</text>
</comment>
<evidence type="ECO:0000256" key="7">
    <source>
        <dbReference type="SAM" id="Phobius"/>
    </source>
</evidence>
<dbReference type="Pfam" id="PF00085">
    <property type="entry name" value="Thioredoxin"/>
    <property type="match status" value="1"/>
</dbReference>
<protein>
    <submittedName>
        <fullName evidence="9">Thioredoxin family protein</fullName>
    </submittedName>
</protein>
<gene>
    <name evidence="9" type="ORF">H0P51_18365</name>
</gene>
<keyword evidence="7" id="KW-0812">Transmembrane</keyword>
<evidence type="ECO:0000313" key="10">
    <source>
        <dbReference type="Proteomes" id="UP000510682"/>
    </source>
</evidence>
<dbReference type="PROSITE" id="PS51352">
    <property type="entry name" value="THIOREDOXIN_2"/>
    <property type="match status" value="1"/>
</dbReference>
<dbReference type="Gene3D" id="3.40.30.10">
    <property type="entry name" value="Glutaredoxin"/>
    <property type="match status" value="1"/>
</dbReference>
<keyword evidence="7" id="KW-1133">Transmembrane helix</keyword>
<evidence type="ECO:0000256" key="1">
    <source>
        <dbReference type="ARBA" id="ARBA00003318"/>
    </source>
</evidence>
<reference evidence="9" key="2">
    <citation type="submission" date="2020-07" db="EMBL/GenBank/DDBJ databases">
        <authorList>
            <person name="Yu X."/>
        </authorList>
    </citation>
    <scope>NUCLEOTIDE SEQUENCE [LARGE SCALE GENOMIC DNA]</scope>
    <source>
        <strain evidence="9">24T</strain>
    </source>
</reference>
<keyword evidence="6" id="KW-0676">Redox-active center</keyword>
<sequence>MARISPSREYRDGESVGELVSSVVIAGVAIVAALGAACVLGCVINRRSGVLRPATYPSASEQDNSDLNLSDSGPTVLHFSADWCGPCAAVRRVVDQVCTELPEVAHVELDIDANPVAARRLSVLSLPTTFIFDAKGQQQYRTAGVPKAVDLHAALQPLLVSAVESGE</sequence>
<evidence type="ECO:0000256" key="5">
    <source>
        <dbReference type="ARBA" id="ARBA00023157"/>
    </source>
</evidence>
<dbReference type="PANTHER" id="PTHR45663">
    <property type="entry name" value="GEO12009P1"/>
    <property type="match status" value="1"/>
</dbReference>
<dbReference type="CDD" id="cd02947">
    <property type="entry name" value="TRX_family"/>
    <property type="match status" value="1"/>
</dbReference>
<keyword evidence="5" id="KW-1015">Disulfide bond</keyword>
<keyword evidence="7" id="KW-0472">Membrane</keyword>
<dbReference type="GO" id="GO:0015035">
    <property type="term" value="F:protein-disulfide reductase activity"/>
    <property type="evidence" value="ECO:0007669"/>
    <property type="project" value="TreeGrafter"/>
</dbReference>
<proteinExistence type="inferred from homology"/>
<dbReference type="GO" id="GO:0005829">
    <property type="term" value="C:cytosol"/>
    <property type="evidence" value="ECO:0007669"/>
    <property type="project" value="TreeGrafter"/>
</dbReference>
<dbReference type="PANTHER" id="PTHR45663:SF11">
    <property type="entry name" value="GEO12009P1"/>
    <property type="match status" value="1"/>
</dbReference>
<name>A0A7D6HRP4_9MYCO</name>
<accession>A0A7D6HRP4</accession>
<keyword evidence="3" id="KW-0813">Transport</keyword>
<dbReference type="InterPro" id="IPR013766">
    <property type="entry name" value="Thioredoxin_domain"/>
</dbReference>
<dbReference type="InterPro" id="IPR017937">
    <property type="entry name" value="Thioredoxin_CS"/>
</dbReference>
<evidence type="ECO:0000313" key="9">
    <source>
        <dbReference type="EMBL" id="QLL05772.1"/>
    </source>
</evidence>
<keyword evidence="10" id="KW-1185">Reference proteome</keyword>
<dbReference type="SUPFAM" id="SSF52833">
    <property type="entry name" value="Thioredoxin-like"/>
    <property type="match status" value="1"/>
</dbReference>
<organism evidence="9 10">
    <name type="scientific">Mycobacterium vicinigordonae</name>
    <dbReference type="NCBI Taxonomy" id="1719132"/>
    <lineage>
        <taxon>Bacteria</taxon>
        <taxon>Bacillati</taxon>
        <taxon>Actinomycetota</taxon>
        <taxon>Actinomycetes</taxon>
        <taxon>Mycobacteriales</taxon>
        <taxon>Mycobacteriaceae</taxon>
        <taxon>Mycobacterium</taxon>
    </lineage>
</organism>
<dbReference type="GO" id="GO:0045454">
    <property type="term" value="P:cell redox homeostasis"/>
    <property type="evidence" value="ECO:0007669"/>
    <property type="project" value="TreeGrafter"/>
</dbReference>
<evidence type="ECO:0000256" key="3">
    <source>
        <dbReference type="ARBA" id="ARBA00022448"/>
    </source>
</evidence>
<dbReference type="PROSITE" id="PS00194">
    <property type="entry name" value="THIOREDOXIN_1"/>
    <property type="match status" value="1"/>
</dbReference>
<dbReference type="KEGG" id="mgor:H0P51_18365"/>
<dbReference type="EMBL" id="CP059165">
    <property type="protein sequence ID" value="QLL05772.1"/>
    <property type="molecule type" value="Genomic_DNA"/>
</dbReference>
<feature type="transmembrane region" description="Helical" evidence="7">
    <location>
        <begin position="20"/>
        <end position="44"/>
    </location>
</feature>